<organism evidence="1 2">
    <name type="scientific">Ilyodon furcidens</name>
    <name type="common">goldbreast splitfin</name>
    <dbReference type="NCBI Taxonomy" id="33524"/>
    <lineage>
        <taxon>Eukaryota</taxon>
        <taxon>Metazoa</taxon>
        <taxon>Chordata</taxon>
        <taxon>Craniata</taxon>
        <taxon>Vertebrata</taxon>
        <taxon>Euteleostomi</taxon>
        <taxon>Actinopterygii</taxon>
        <taxon>Neopterygii</taxon>
        <taxon>Teleostei</taxon>
        <taxon>Neoteleostei</taxon>
        <taxon>Acanthomorphata</taxon>
        <taxon>Ovalentaria</taxon>
        <taxon>Atherinomorphae</taxon>
        <taxon>Cyprinodontiformes</taxon>
        <taxon>Goodeidae</taxon>
        <taxon>Ilyodon</taxon>
    </lineage>
</organism>
<evidence type="ECO:0000313" key="1">
    <source>
        <dbReference type="EMBL" id="MEQ2227235.1"/>
    </source>
</evidence>
<protein>
    <submittedName>
        <fullName evidence="1">Uncharacterized protein</fullName>
    </submittedName>
</protein>
<gene>
    <name evidence="1" type="ORF">ILYODFUR_035709</name>
</gene>
<sequence length="99" mass="11426">MGNNPCWLPDPEERYSGLILRAHLMQTEEKQAGAKFSLLKKLKWTRKEQMSTNRPGEGLGFWTDRRLDATTVRLWSVQETEGGNVQTHTFANIFSVFLQ</sequence>
<dbReference type="EMBL" id="JAHRIQ010018507">
    <property type="protein sequence ID" value="MEQ2227235.1"/>
    <property type="molecule type" value="Genomic_DNA"/>
</dbReference>
<accession>A0ABV0T2X8</accession>
<reference evidence="1 2" key="1">
    <citation type="submission" date="2021-06" db="EMBL/GenBank/DDBJ databases">
        <authorList>
            <person name="Palmer J.M."/>
        </authorList>
    </citation>
    <scope>NUCLEOTIDE SEQUENCE [LARGE SCALE GENOMIC DNA]</scope>
    <source>
        <strain evidence="2">if_2019</strain>
        <tissue evidence="1">Muscle</tissue>
    </source>
</reference>
<comment type="caution">
    <text evidence="1">The sequence shown here is derived from an EMBL/GenBank/DDBJ whole genome shotgun (WGS) entry which is preliminary data.</text>
</comment>
<keyword evidence="2" id="KW-1185">Reference proteome</keyword>
<name>A0ABV0T2X8_9TELE</name>
<evidence type="ECO:0000313" key="2">
    <source>
        <dbReference type="Proteomes" id="UP001482620"/>
    </source>
</evidence>
<proteinExistence type="predicted"/>
<dbReference type="Proteomes" id="UP001482620">
    <property type="component" value="Unassembled WGS sequence"/>
</dbReference>